<evidence type="ECO:0000313" key="2">
    <source>
        <dbReference type="Proteomes" id="UP000326994"/>
    </source>
</evidence>
<reference evidence="1 2" key="1">
    <citation type="submission" date="2019-08" db="EMBL/GenBank/DDBJ databases">
        <title>Ulvibacter marinistellae sp. nov., isolated from a starfish, Patiria pectinifera.</title>
        <authorList>
            <person name="Kawano K."/>
            <person name="Ushijima N."/>
            <person name="Kihara M."/>
            <person name="Itoh H."/>
        </authorList>
    </citation>
    <scope>NUCLEOTIDE SEQUENCE [LARGE SCALE GENOMIC DNA]</scope>
    <source>
        <strain evidence="1 2">KK4</strain>
    </source>
</reference>
<organism evidence="1 2">
    <name type="scientific">Patiriisocius marinistellae</name>
    <dbReference type="NCBI Taxonomy" id="2494560"/>
    <lineage>
        <taxon>Bacteria</taxon>
        <taxon>Pseudomonadati</taxon>
        <taxon>Bacteroidota</taxon>
        <taxon>Flavobacteriia</taxon>
        <taxon>Flavobacteriales</taxon>
        <taxon>Flavobacteriaceae</taxon>
        <taxon>Patiriisocius</taxon>
    </lineage>
</organism>
<evidence type="ECO:0000313" key="1">
    <source>
        <dbReference type="EMBL" id="GEQ86775.1"/>
    </source>
</evidence>
<dbReference type="Proteomes" id="UP000326994">
    <property type="component" value="Unassembled WGS sequence"/>
</dbReference>
<gene>
    <name evidence="1" type="ORF">ULMS_22830</name>
</gene>
<keyword evidence="2" id="KW-1185">Reference proteome</keyword>
<accession>A0A5J4G2G1</accession>
<name>A0A5J4G2G1_9FLAO</name>
<dbReference type="Gene3D" id="3.30.40.10">
    <property type="entry name" value="Zinc/RING finger domain, C3HC4 (zinc finger)"/>
    <property type="match status" value="1"/>
</dbReference>
<sequence length="57" mass="6532">MICTFECTYCKECASKTFKNTCPNCGGNFTQRPIRPKHLLENYPASTTIVFKPKQIK</sequence>
<comment type="caution">
    <text evidence="1">The sequence shown here is derived from an EMBL/GenBank/DDBJ whole genome shotgun (WGS) entry which is preliminary data.</text>
</comment>
<dbReference type="InterPro" id="IPR013083">
    <property type="entry name" value="Znf_RING/FYVE/PHD"/>
</dbReference>
<dbReference type="InterPro" id="IPR010696">
    <property type="entry name" value="DUF1272"/>
</dbReference>
<dbReference type="SUPFAM" id="SSF57850">
    <property type="entry name" value="RING/U-box"/>
    <property type="match status" value="1"/>
</dbReference>
<dbReference type="AlphaFoldDB" id="A0A5J4G2G1"/>
<proteinExistence type="predicted"/>
<dbReference type="EMBL" id="BKCF01000004">
    <property type="protein sequence ID" value="GEQ86775.1"/>
    <property type="molecule type" value="Genomic_DNA"/>
</dbReference>
<protein>
    <recommendedName>
        <fullName evidence="3">DUF1272 domain-containing protein</fullName>
    </recommendedName>
</protein>
<dbReference type="Pfam" id="PF06906">
    <property type="entry name" value="DUF1272"/>
    <property type="match status" value="1"/>
</dbReference>
<evidence type="ECO:0008006" key="3">
    <source>
        <dbReference type="Google" id="ProtNLM"/>
    </source>
</evidence>